<evidence type="ECO:0000313" key="2">
    <source>
        <dbReference type="Proteomes" id="UP000887013"/>
    </source>
</evidence>
<dbReference type="AlphaFoldDB" id="A0A8X6QUB4"/>
<reference evidence="1" key="1">
    <citation type="submission" date="2020-08" db="EMBL/GenBank/DDBJ databases">
        <title>Multicomponent nature underlies the extraordinary mechanical properties of spider dragline silk.</title>
        <authorList>
            <person name="Kono N."/>
            <person name="Nakamura H."/>
            <person name="Mori M."/>
            <person name="Yoshida Y."/>
            <person name="Ohtoshi R."/>
            <person name="Malay A.D."/>
            <person name="Moran D.A.P."/>
            <person name="Tomita M."/>
            <person name="Numata K."/>
            <person name="Arakawa K."/>
        </authorList>
    </citation>
    <scope>NUCLEOTIDE SEQUENCE</scope>
</reference>
<comment type="caution">
    <text evidence="1">The sequence shown here is derived from an EMBL/GenBank/DDBJ whole genome shotgun (WGS) entry which is preliminary data.</text>
</comment>
<proteinExistence type="predicted"/>
<organism evidence="1 2">
    <name type="scientific">Nephila pilipes</name>
    <name type="common">Giant wood spider</name>
    <name type="synonym">Nephila maculata</name>
    <dbReference type="NCBI Taxonomy" id="299642"/>
    <lineage>
        <taxon>Eukaryota</taxon>
        <taxon>Metazoa</taxon>
        <taxon>Ecdysozoa</taxon>
        <taxon>Arthropoda</taxon>
        <taxon>Chelicerata</taxon>
        <taxon>Arachnida</taxon>
        <taxon>Araneae</taxon>
        <taxon>Araneomorphae</taxon>
        <taxon>Entelegynae</taxon>
        <taxon>Araneoidea</taxon>
        <taxon>Nephilidae</taxon>
        <taxon>Nephila</taxon>
    </lineage>
</organism>
<sequence length="120" mass="13994">MKTLKITSHYHLKRQIVIPSKIRTESEREDRKLSGMRFPTFGNNKRATFLRFGVFLFEILDNEITAGTEPTEKGRTTSSSMCAFLPRNNGKKQRMAGDLFFDAQLNTQKELKHKEIKEER</sequence>
<name>A0A8X6QUB4_NEPPI</name>
<keyword evidence="2" id="KW-1185">Reference proteome</keyword>
<accession>A0A8X6QUB4</accession>
<evidence type="ECO:0000313" key="1">
    <source>
        <dbReference type="EMBL" id="GFU31307.1"/>
    </source>
</evidence>
<dbReference type="Proteomes" id="UP000887013">
    <property type="component" value="Unassembled WGS sequence"/>
</dbReference>
<dbReference type="EMBL" id="BMAW01129644">
    <property type="protein sequence ID" value="GFU31307.1"/>
    <property type="molecule type" value="Genomic_DNA"/>
</dbReference>
<gene>
    <name evidence="1" type="ORF">NPIL_463641</name>
</gene>
<protein>
    <submittedName>
        <fullName evidence="1">Uncharacterized protein</fullName>
    </submittedName>
</protein>